<proteinExistence type="inferred from homology"/>
<evidence type="ECO:0000313" key="8">
    <source>
        <dbReference type="Proteomes" id="UP000007963"/>
    </source>
</evidence>
<protein>
    <recommendedName>
        <fullName evidence="9">NADP-dependent oxidoreductase domain-containing protein</fullName>
    </recommendedName>
</protein>
<dbReference type="Pfam" id="PF00248">
    <property type="entry name" value="Aldo_ket_red"/>
    <property type="match status" value="1"/>
</dbReference>
<comment type="similarity">
    <text evidence="2">Belongs to the aldo/keto reductase family. Aldo/keto reductase 2 subfamily.</text>
</comment>
<feature type="chain" id="PRO_5004170024" description="NADP-dependent oxidoreductase domain-containing protein" evidence="3">
    <location>
        <begin position="20"/>
        <end position="923"/>
    </location>
</feature>
<dbReference type="SUPFAM" id="SSF51430">
    <property type="entry name" value="NAD(P)-linked oxidoreductase"/>
    <property type="match status" value="1"/>
</dbReference>
<reference evidence="8" key="1">
    <citation type="submission" date="2005-09" db="EMBL/GenBank/DDBJ databases">
        <title>Annotation of the Aspergillus terreus NIH2624 genome.</title>
        <authorList>
            <person name="Birren B.W."/>
            <person name="Lander E.S."/>
            <person name="Galagan J.E."/>
            <person name="Nusbaum C."/>
            <person name="Devon K."/>
            <person name="Henn M."/>
            <person name="Ma L.-J."/>
            <person name="Jaffe D.B."/>
            <person name="Butler J."/>
            <person name="Alvarez P."/>
            <person name="Gnerre S."/>
            <person name="Grabherr M."/>
            <person name="Kleber M."/>
            <person name="Mauceli E.W."/>
            <person name="Brockman W."/>
            <person name="Rounsley S."/>
            <person name="Young S.K."/>
            <person name="LaButti K."/>
            <person name="Pushparaj V."/>
            <person name="DeCaprio D."/>
            <person name="Crawford M."/>
            <person name="Koehrsen M."/>
            <person name="Engels R."/>
            <person name="Montgomery P."/>
            <person name="Pearson M."/>
            <person name="Howarth C."/>
            <person name="Larson L."/>
            <person name="Luoma S."/>
            <person name="White J."/>
            <person name="Alvarado L."/>
            <person name="Kodira C.D."/>
            <person name="Zeng Q."/>
            <person name="Oleary S."/>
            <person name="Yandava C."/>
            <person name="Denning D.W."/>
            <person name="Nierman W.C."/>
            <person name="Milne T."/>
            <person name="Madden K."/>
        </authorList>
    </citation>
    <scope>NUCLEOTIDE SEQUENCE [LARGE SCALE GENOMIC DNA]</scope>
    <source>
        <strain evidence="8">NIH 2624 / FGSC A1156</strain>
    </source>
</reference>
<sequence length="923" mass="100162">MRALQPTALIALCITGIHAQLLGPVYPAPRDLSSKESHVSSSWRNVTATLDKILSSKLNATAAQSTLLKDLTFSVGMFSVHDSEASTLQYHHTSPEVANSTAGVSKVDGDSIYGIASGTKAFTVLAGLLELDPQDWNRPLTDIFPAFADYIHDKEHTDPARNVQWDKITLSAIAAQIGGVPRGTIPFTPGDILLNYLVAQSTGTLTPKTDPATYGLPPVNASDPSIIPPCASDGHCTGDEFAEAMADEYPVFQPWASPAYANNGFILLGQAIANLTGKPLAQIYQESIFDPLGMSSSRASPPPESDYPRYVIAGDPAASIANDPGIAVSSGGLFSSTNDYAKFGVAVLNSTLLPEEQTRRWMKPVSHTAHLRYSVGAPWEIYRYTHASGAVTDIYTKSGDSGFYSSYIVLLPDFDAGFSVISCSSKTSRSAGTALVADIVSEMVLPALMDEAAREAQRGFAGTYVSTQAGLNSSITLSVQNAPSAAPGLALTSWISNGTDVLPLLPSFGLSAKARFVPTIPLSVSVDRGSCVSDVQPAREMGIDGDIGHTVSVTYITPHHARRLSPQHPSHHLLIIKSTMKYVQLGNTGLRVSRICVGCMSYGEPGKQFTWSLPAAEALPVLDHCYRQGLNFFDTANIYSNGDSEVILGRAIKEYNWRRESLVIATKVFAPVARDGDNPMAMSEDARDNAGYVNQYGLSRKHIFESVEASLRRLDLPYVDLLQIHRFDPHTPAKETMEALHDVVKAGKVRYIGASSMFAHQLLEYQYTARLHGWTEFVSMQNLYNAVYREEEREMFPACAKFGMGSIPWSPVAMGFLARPWRAFADTARGDALGQGMMGHKFTETDRRISERVEEIAGKRGVSMATVALAWCLSKPFITAPIVGMSKIERVDEAIQAIDFELSEKEIQSIDELYEPKGIIGHK</sequence>
<dbReference type="InterPro" id="IPR001466">
    <property type="entry name" value="Beta-lactam-related"/>
</dbReference>
<dbReference type="RefSeq" id="XP_001216806.1">
    <property type="nucleotide sequence ID" value="XM_001216806.1"/>
</dbReference>
<evidence type="ECO:0000259" key="6">
    <source>
        <dbReference type="Pfam" id="PF26335"/>
    </source>
</evidence>
<dbReference type="Pfam" id="PF26335">
    <property type="entry name" value="ARB_00930_C"/>
    <property type="match status" value="1"/>
</dbReference>
<organism evidence="7 8">
    <name type="scientific">Aspergillus terreus (strain NIH 2624 / FGSC A1156)</name>
    <dbReference type="NCBI Taxonomy" id="341663"/>
    <lineage>
        <taxon>Eukaryota</taxon>
        <taxon>Fungi</taxon>
        <taxon>Dikarya</taxon>
        <taxon>Ascomycota</taxon>
        <taxon>Pezizomycotina</taxon>
        <taxon>Eurotiomycetes</taxon>
        <taxon>Eurotiomycetidae</taxon>
        <taxon>Eurotiales</taxon>
        <taxon>Aspergillaceae</taxon>
        <taxon>Aspergillus</taxon>
        <taxon>Aspergillus subgen. Circumdati</taxon>
    </lineage>
</organism>
<evidence type="ECO:0000256" key="3">
    <source>
        <dbReference type="SAM" id="SignalP"/>
    </source>
</evidence>
<dbReference type="InterPro" id="IPR058664">
    <property type="entry name" value="ARB_00930-like_C"/>
</dbReference>
<dbReference type="Gene3D" id="3.20.20.100">
    <property type="entry name" value="NADP-dependent oxidoreductase domain"/>
    <property type="match status" value="1"/>
</dbReference>
<dbReference type="InterPro" id="IPR036812">
    <property type="entry name" value="NAD(P)_OxRdtase_dom_sf"/>
</dbReference>
<dbReference type="GeneID" id="4353195"/>
<evidence type="ECO:0000256" key="1">
    <source>
        <dbReference type="ARBA" id="ARBA00023002"/>
    </source>
</evidence>
<evidence type="ECO:0000259" key="4">
    <source>
        <dbReference type="Pfam" id="PF00144"/>
    </source>
</evidence>
<keyword evidence="1" id="KW-0560">Oxidoreductase</keyword>
<dbReference type="InterPro" id="IPR023210">
    <property type="entry name" value="NADP_OxRdtase_dom"/>
</dbReference>
<feature type="domain" description="Beta-lactamase-related" evidence="4">
    <location>
        <begin position="98"/>
        <end position="432"/>
    </location>
</feature>
<evidence type="ECO:0000259" key="5">
    <source>
        <dbReference type="Pfam" id="PF00248"/>
    </source>
</evidence>
<feature type="signal peptide" evidence="3">
    <location>
        <begin position="1"/>
        <end position="19"/>
    </location>
</feature>
<dbReference type="Pfam" id="PF00144">
    <property type="entry name" value="Beta-lactamase"/>
    <property type="match status" value="1"/>
</dbReference>
<dbReference type="STRING" id="341663.Q0CDP9"/>
<name>Q0CDP9_ASPTN</name>
<dbReference type="SUPFAM" id="SSF56601">
    <property type="entry name" value="beta-lactamase/transpeptidase-like"/>
    <property type="match status" value="1"/>
</dbReference>
<dbReference type="InterPro" id="IPR050523">
    <property type="entry name" value="AKR_Detox_Biosynth"/>
</dbReference>
<evidence type="ECO:0000313" key="7">
    <source>
        <dbReference type="EMBL" id="EAU31358.1"/>
    </source>
</evidence>
<gene>
    <name evidence="7" type="ORF">ATEG_08185</name>
</gene>
<dbReference type="Proteomes" id="UP000007963">
    <property type="component" value="Unassembled WGS sequence"/>
</dbReference>
<dbReference type="OrthoDB" id="1720422at2759"/>
<accession>Q0CDP9</accession>
<dbReference type="CDD" id="cd19079">
    <property type="entry name" value="AKR_EcYajO-like"/>
    <property type="match status" value="1"/>
</dbReference>
<dbReference type="FunFam" id="3.20.20.100:FF:000004">
    <property type="entry name" value="Oxidoreductase, aldo/keto reductase"/>
    <property type="match status" value="1"/>
</dbReference>
<dbReference type="GO" id="GO:0016491">
    <property type="term" value="F:oxidoreductase activity"/>
    <property type="evidence" value="ECO:0007669"/>
    <property type="project" value="UniProtKB-KW"/>
</dbReference>
<dbReference type="AlphaFoldDB" id="Q0CDP9"/>
<dbReference type="EMBL" id="CH476605">
    <property type="protein sequence ID" value="EAU31358.1"/>
    <property type="molecule type" value="Genomic_DNA"/>
</dbReference>
<dbReference type="Gene3D" id="3.40.710.10">
    <property type="entry name" value="DD-peptidase/beta-lactamase superfamily"/>
    <property type="match status" value="1"/>
</dbReference>
<evidence type="ECO:0000256" key="2">
    <source>
        <dbReference type="ARBA" id="ARBA00038157"/>
    </source>
</evidence>
<feature type="domain" description="NADP-dependent oxidoreductase" evidence="5">
    <location>
        <begin position="594"/>
        <end position="915"/>
    </location>
</feature>
<dbReference type="VEuPathDB" id="FungiDB:ATEG_08185"/>
<dbReference type="PANTHER" id="PTHR43364">
    <property type="entry name" value="NADH-SPECIFIC METHYLGLYOXAL REDUCTASE-RELATED"/>
    <property type="match status" value="1"/>
</dbReference>
<feature type="domain" description="Beta-lactamase-like ARB-00930-like C-terminal" evidence="6">
    <location>
        <begin position="452"/>
        <end position="520"/>
    </location>
</feature>
<dbReference type="eggNOG" id="KOG1575">
    <property type="taxonomic scope" value="Eukaryota"/>
</dbReference>
<keyword evidence="3" id="KW-0732">Signal</keyword>
<dbReference type="InterPro" id="IPR012338">
    <property type="entry name" value="Beta-lactam/transpept-like"/>
</dbReference>
<dbReference type="GO" id="GO:0005829">
    <property type="term" value="C:cytosol"/>
    <property type="evidence" value="ECO:0007669"/>
    <property type="project" value="UniProtKB-ARBA"/>
</dbReference>
<dbReference type="HOGENOM" id="CLU_316157_0_0_1"/>
<evidence type="ECO:0008006" key="9">
    <source>
        <dbReference type="Google" id="ProtNLM"/>
    </source>
</evidence>
<dbReference type="PANTHER" id="PTHR43364:SF4">
    <property type="entry name" value="NAD(P)-LINKED OXIDOREDUCTASE SUPERFAMILY PROTEIN"/>
    <property type="match status" value="1"/>
</dbReference>